<keyword evidence="3" id="KW-0804">Transcription</keyword>
<keyword evidence="6" id="KW-1185">Reference proteome</keyword>
<dbReference type="Proteomes" id="UP000033612">
    <property type="component" value="Unassembled WGS sequence"/>
</dbReference>
<dbReference type="FunFam" id="1.10.10.10:FF:000079">
    <property type="entry name" value="GntR family transcriptional regulator"/>
    <property type="match status" value="1"/>
</dbReference>
<dbReference type="PANTHER" id="PTHR44846:SF1">
    <property type="entry name" value="MANNOSYL-D-GLYCERATE TRANSPORT_METABOLISM SYSTEM REPRESSOR MNGR-RELATED"/>
    <property type="match status" value="1"/>
</dbReference>
<dbReference type="GO" id="GO:0003677">
    <property type="term" value="F:DNA binding"/>
    <property type="evidence" value="ECO:0007669"/>
    <property type="project" value="UniProtKB-KW"/>
</dbReference>
<keyword evidence="1" id="KW-0805">Transcription regulation</keyword>
<dbReference type="HOGENOM" id="CLU_063236_8_2_9"/>
<dbReference type="PRINTS" id="PR00035">
    <property type="entry name" value="HTHGNTR"/>
</dbReference>
<dbReference type="InterPro" id="IPR036388">
    <property type="entry name" value="WH-like_DNA-bd_sf"/>
</dbReference>
<dbReference type="CDD" id="cd07377">
    <property type="entry name" value="WHTH_GntR"/>
    <property type="match status" value="1"/>
</dbReference>
<dbReference type="Pfam" id="PF07702">
    <property type="entry name" value="UTRA"/>
    <property type="match status" value="1"/>
</dbReference>
<reference evidence="5 6" key="1">
    <citation type="submission" date="2015-01" db="EMBL/GenBank/DDBJ databases">
        <title>Comparative genomics of the lactic acid bacteria isolated from the honey bee gut.</title>
        <authorList>
            <person name="Ellegaard K.M."/>
            <person name="Tamarit D."/>
            <person name="Javelind E."/>
            <person name="Olofsson T."/>
            <person name="Andersson S.G."/>
            <person name="Vasquez A."/>
        </authorList>
    </citation>
    <scope>NUCLEOTIDE SEQUENCE [LARGE SCALE GENOMIC DNA]</scope>
    <source>
        <strain evidence="5 6">Hma2</strain>
    </source>
</reference>
<dbReference type="SMART" id="SM00866">
    <property type="entry name" value="UTRA"/>
    <property type="match status" value="1"/>
</dbReference>
<dbReference type="SUPFAM" id="SSF64288">
    <property type="entry name" value="Chorismate lyase-like"/>
    <property type="match status" value="1"/>
</dbReference>
<dbReference type="Gene3D" id="1.10.10.10">
    <property type="entry name" value="Winged helix-like DNA-binding domain superfamily/Winged helix DNA-binding domain"/>
    <property type="match status" value="1"/>
</dbReference>
<dbReference type="InterPro" id="IPR011663">
    <property type="entry name" value="UTRA"/>
</dbReference>
<evidence type="ECO:0000313" key="5">
    <source>
        <dbReference type="EMBL" id="KJY59988.1"/>
    </source>
</evidence>
<evidence type="ECO:0000256" key="3">
    <source>
        <dbReference type="ARBA" id="ARBA00023163"/>
    </source>
</evidence>
<dbReference type="PATRIC" id="fig|1218506.3.peg.34"/>
<dbReference type="InterPro" id="IPR028978">
    <property type="entry name" value="Chorismate_lyase_/UTRA_dom_sf"/>
</dbReference>
<dbReference type="InterPro" id="IPR050679">
    <property type="entry name" value="Bact_HTH_transcr_reg"/>
</dbReference>
<protein>
    <submittedName>
        <fullName evidence="5">Transcriptional regulator, GntR family</fullName>
    </submittedName>
</protein>
<dbReference type="InterPro" id="IPR000524">
    <property type="entry name" value="Tscrpt_reg_HTH_GntR"/>
</dbReference>
<dbReference type="Pfam" id="PF00392">
    <property type="entry name" value="GntR"/>
    <property type="match status" value="1"/>
</dbReference>
<accession>A0A0F4LNX2</accession>
<dbReference type="OrthoDB" id="457376at2"/>
<dbReference type="InterPro" id="IPR036390">
    <property type="entry name" value="WH_DNA-bd_sf"/>
</dbReference>
<evidence type="ECO:0000313" key="6">
    <source>
        <dbReference type="Proteomes" id="UP000033612"/>
    </source>
</evidence>
<dbReference type="GO" id="GO:0045892">
    <property type="term" value="P:negative regulation of DNA-templated transcription"/>
    <property type="evidence" value="ECO:0007669"/>
    <property type="project" value="TreeGrafter"/>
</dbReference>
<evidence type="ECO:0000256" key="2">
    <source>
        <dbReference type="ARBA" id="ARBA00023125"/>
    </source>
</evidence>
<dbReference type="PANTHER" id="PTHR44846">
    <property type="entry name" value="MANNOSYL-D-GLYCERATE TRANSPORT/METABOLISM SYSTEM REPRESSOR MNGR-RELATED"/>
    <property type="match status" value="1"/>
</dbReference>
<gene>
    <name evidence="5" type="ORF">JF75_00100</name>
</gene>
<dbReference type="SMART" id="SM00345">
    <property type="entry name" value="HTH_GNTR"/>
    <property type="match status" value="1"/>
</dbReference>
<organism evidence="5 6">
    <name type="scientific">Lactobacillus kimbladii</name>
    <dbReference type="NCBI Taxonomy" id="1218506"/>
    <lineage>
        <taxon>Bacteria</taxon>
        <taxon>Bacillati</taxon>
        <taxon>Bacillota</taxon>
        <taxon>Bacilli</taxon>
        <taxon>Lactobacillales</taxon>
        <taxon>Lactobacillaceae</taxon>
        <taxon>Lactobacillus</taxon>
    </lineage>
</organism>
<dbReference type="RefSeq" id="WP_046331328.1">
    <property type="nucleotide sequence ID" value="NZ_JBHTBO010000012.1"/>
</dbReference>
<dbReference type="Gene3D" id="3.40.1410.10">
    <property type="entry name" value="Chorismate lyase-like"/>
    <property type="match status" value="1"/>
</dbReference>
<feature type="domain" description="HTH gntR-type" evidence="4">
    <location>
        <begin position="7"/>
        <end position="75"/>
    </location>
</feature>
<dbReference type="EMBL" id="JXLH01000001">
    <property type="protein sequence ID" value="KJY59988.1"/>
    <property type="molecule type" value="Genomic_DNA"/>
</dbReference>
<dbReference type="AlphaFoldDB" id="A0A0F4LNX2"/>
<evidence type="ECO:0000256" key="1">
    <source>
        <dbReference type="ARBA" id="ARBA00023015"/>
    </source>
</evidence>
<dbReference type="GO" id="GO:0003700">
    <property type="term" value="F:DNA-binding transcription factor activity"/>
    <property type="evidence" value="ECO:0007669"/>
    <property type="project" value="InterPro"/>
</dbReference>
<name>A0A0F4LNX2_9LACO</name>
<sequence>MMENKARTKYQKVMLDLREKILTGTYPIDTKLPSEEELKKIYGVSRITVREAVNGLVSDGIVEKVQGKGSFVRELHHVKRLLKSNSIESFSKTAIKNGFKPKMEVLKLEKIKTDAELRKCLKCSNDYAIHSLRVCYLDNDPTVIESNYYPLPRFEGLTNYDLSNSLYQILKEHYGIDNLKDSESILRVVLADKEQARLLNRSVGFPLFYLRNQVFDNNKKVIQFGTEFIATDRYEFMV</sequence>
<proteinExistence type="predicted"/>
<keyword evidence="2" id="KW-0238">DNA-binding</keyword>
<evidence type="ECO:0000259" key="4">
    <source>
        <dbReference type="PROSITE" id="PS50949"/>
    </source>
</evidence>
<dbReference type="SUPFAM" id="SSF46785">
    <property type="entry name" value="Winged helix' DNA-binding domain"/>
    <property type="match status" value="1"/>
</dbReference>
<dbReference type="PROSITE" id="PS50949">
    <property type="entry name" value="HTH_GNTR"/>
    <property type="match status" value="1"/>
</dbReference>
<dbReference type="STRING" id="1218506.JF75_00100"/>
<comment type="caution">
    <text evidence="5">The sequence shown here is derived from an EMBL/GenBank/DDBJ whole genome shotgun (WGS) entry which is preliminary data.</text>
</comment>